<evidence type="ECO:0000313" key="4">
    <source>
        <dbReference type="Proteomes" id="UP000051813"/>
    </source>
</evidence>
<dbReference type="PATRIC" id="fig|1423738.3.peg.1651"/>
<name>A0A0R2BIT0_9LACO</name>
<dbReference type="STRING" id="1423738.FC84_GL001627"/>
<dbReference type="InterPro" id="IPR026870">
    <property type="entry name" value="Zinc_ribbon_dom"/>
</dbReference>
<gene>
    <name evidence="3" type="ORF">FC84_GL001627</name>
</gene>
<proteinExistence type="predicted"/>
<dbReference type="RefSeq" id="WP_057755742.1">
    <property type="nucleotide sequence ID" value="NZ_AYYK01000004.1"/>
</dbReference>
<dbReference type="EMBL" id="AYYK01000004">
    <property type="protein sequence ID" value="KRM79448.1"/>
    <property type="molecule type" value="Genomic_DNA"/>
</dbReference>
<organism evidence="3 4">
    <name type="scientific">Lapidilactobacillus dextrinicus DSM 20335</name>
    <dbReference type="NCBI Taxonomy" id="1423738"/>
    <lineage>
        <taxon>Bacteria</taxon>
        <taxon>Bacillati</taxon>
        <taxon>Bacillota</taxon>
        <taxon>Bacilli</taxon>
        <taxon>Lactobacillales</taxon>
        <taxon>Lactobacillaceae</taxon>
        <taxon>Lapidilactobacillus</taxon>
    </lineage>
</organism>
<protein>
    <recommendedName>
        <fullName evidence="2">Zinc-ribbon domain-containing protein</fullName>
    </recommendedName>
</protein>
<feature type="domain" description="Zinc-ribbon" evidence="2">
    <location>
        <begin position="3"/>
        <end position="25"/>
    </location>
</feature>
<keyword evidence="4" id="KW-1185">Reference proteome</keyword>
<dbReference type="Proteomes" id="UP000051813">
    <property type="component" value="Unassembled WGS sequence"/>
</dbReference>
<reference evidence="3 4" key="1">
    <citation type="journal article" date="2015" name="Genome Announc.">
        <title>Expanding the biotechnology potential of lactobacilli through comparative genomics of 213 strains and associated genera.</title>
        <authorList>
            <person name="Sun Z."/>
            <person name="Harris H.M."/>
            <person name="McCann A."/>
            <person name="Guo C."/>
            <person name="Argimon S."/>
            <person name="Zhang W."/>
            <person name="Yang X."/>
            <person name="Jeffery I.B."/>
            <person name="Cooney J.C."/>
            <person name="Kagawa T.F."/>
            <person name="Liu W."/>
            <person name="Song Y."/>
            <person name="Salvetti E."/>
            <person name="Wrobel A."/>
            <person name="Rasinkangas P."/>
            <person name="Parkhill J."/>
            <person name="Rea M.C."/>
            <person name="O'Sullivan O."/>
            <person name="Ritari J."/>
            <person name="Douillard F.P."/>
            <person name="Paul Ross R."/>
            <person name="Yang R."/>
            <person name="Briner A.E."/>
            <person name="Felis G.E."/>
            <person name="de Vos W.M."/>
            <person name="Barrangou R."/>
            <person name="Klaenhammer T.R."/>
            <person name="Caufield P.W."/>
            <person name="Cui Y."/>
            <person name="Zhang H."/>
            <person name="O'Toole P.W."/>
        </authorList>
    </citation>
    <scope>NUCLEOTIDE SEQUENCE [LARGE SCALE GENOMIC DNA]</scope>
    <source>
        <strain evidence="3 4">DSM 20335</strain>
    </source>
</reference>
<feature type="coiled-coil region" evidence="1">
    <location>
        <begin position="128"/>
        <end position="155"/>
    </location>
</feature>
<dbReference type="OrthoDB" id="2410059at2"/>
<sequence length="229" mass="25318">MEFCPKCGTKLVAGAVFCQHCGYKIENDSDSTTTEIEQTTSETKEPKENLNKKYAVELSRDRNKDICAVDGGEIGLLNKSIELSDGYYVCGKHFKEVFLGKTKKGDNLPTLVEFLEMLNDPSHVADYLPEEKQRKADFQAKLDKYEEDSKKAKQEKADRKAYKNAVKCPKCGSTDVVFMQNNKKAFSTGKAIGGAVLTGGIGALAGFTGKKGKNEWHCNNCGNTFKTKK</sequence>
<evidence type="ECO:0000259" key="2">
    <source>
        <dbReference type="Pfam" id="PF13240"/>
    </source>
</evidence>
<dbReference type="AlphaFoldDB" id="A0A0R2BIT0"/>
<accession>A0A0R2BIT0</accession>
<evidence type="ECO:0000256" key="1">
    <source>
        <dbReference type="SAM" id="Coils"/>
    </source>
</evidence>
<dbReference type="Pfam" id="PF13240">
    <property type="entry name" value="Zn_Ribbon_1"/>
    <property type="match status" value="1"/>
</dbReference>
<evidence type="ECO:0000313" key="3">
    <source>
        <dbReference type="EMBL" id="KRM79448.1"/>
    </source>
</evidence>
<keyword evidence="1" id="KW-0175">Coiled coil</keyword>
<comment type="caution">
    <text evidence="3">The sequence shown here is derived from an EMBL/GenBank/DDBJ whole genome shotgun (WGS) entry which is preliminary data.</text>
</comment>